<organism evidence="1 2">
    <name type="scientific">Serinicoccus chungangensis</name>
    <dbReference type="NCBI Taxonomy" id="767452"/>
    <lineage>
        <taxon>Bacteria</taxon>
        <taxon>Bacillati</taxon>
        <taxon>Actinomycetota</taxon>
        <taxon>Actinomycetes</taxon>
        <taxon>Micrococcales</taxon>
        <taxon>Ornithinimicrobiaceae</taxon>
        <taxon>Serinicoccus</taxon>
    </lineage>
</organism>
<dbReference type="AlphaFoldDB" id="A0A0W8IJN8"/>
<gene>
    <name evidence="1" type="ORF">AVL62_15645</name>
</gene>
<reference evidence="1 2" key="1">
    <citation type="submission" date="2015-12" db="EMBL/GenBank/DDBJ databases">
        <title>Serinicoccus chungangenesis strain CD08_5 genome sequencing and assembly.</title>
        <authorList>
            <person name="Chander A.M."/>
            <person name="Kaur G."/>
            <person name="Nair G.R."/>
            <person name="Dhawan D.K."/>
            <person name="Kochhar R.K."/>
            <person name="Mayilraj S."/>
            <person name="Bhadada S.K."/>
        </authorList>
    </citation>
    <scope>NUCLEOTIDE SEQUENCE [LARGE SCALE GENOMIC DNA]</scope>
    <source>
        <strain evidence="1 2">CD08_5</strain>
    </source>
</reference>
<keyword evidence="2" id="KW-1185">Reference proteome</keyword>
<proteinExistence type="predicted"/>
<comment type="caution">
    <text evidence="1">The sequence shown here is derived from an EMBL/GenBank/DDBJ whole genome shotgun (WGS) entry which is preliminary data.</text>
</comment>
<accession>A0A0W8IJN8</accession>
<sequence>MDMSPGGIPLAGGGEDRDGLEMDVLKVRLGPVLPYWPAGLVLHCSLQGDVVTEARAEVLGAADEAGDETDARARALDNIVSFLALAGWEDAAAQARTLRDAALGAGEDPVDLRGLERLQRRVRRSRLLRWSLRGLRPLTEEEVRHQGLPADSAGDTYDRLVRMVDRAAAASRLGDRPAVRVEHLGKLVVGLDLAAARLVLASLDLHELRAHHAQHEAAHG</sequence>
<evidence type="ECO:0000313" key="1">
    <source>
        <dbReference type="EMBL" id="KUG59979.1"/>
    </source>
</evidence>
<dbReference type="EMBL" id="LQBL01000001">
    <property type="protein sequence ID" value="KUG59979.1"/>
    <property type="molecule type" value="Genomic_DNA"/>
</dbReference>
<protein>
    <submittedName>
        <fullName evidence="1">Uncharacterized protein</fullName>
    </submittedName>
</protein>
<dbReference type="Proteomes" id="UP000054837">
    <property type="component" value="Unassembled WGS sequence"/>
</dbReference>
<evidence type="ECO:0000313" key="2">
    <source>
        <dbReference type="Proteomes" id="UP000054837"/>
    </source>
</evidence>
<dbReference type="STRING" id="767452.AVL62_15645"/>
<name>A0A0W8IJN8_9MICO</name>